<evidence type="ECO:0000313" key="6">
    <source>
        <dbReference type="Proteomes" id="UP000023152"/>
    </source>
</evidence>
<dbReference type="PANTHER" id="PTHR19370">
    <property type="entry name" value="NADH-CYTOCHROME B5 REDUCTASE"/>
    <property type="match status" value="1"/>
</dbReference>
<dbReference type="SUPFAM" id="SSF52343">
    <property type="entry name" value="Ferredoxin reductase-like, C-terminal NADP-linked domain"/>
    <property type="match status" value="1"/>
</dbReference>
<dbReference type="AlphaFoldDB" id="X6N9G0"/>
<dbReference type="OrthoDB" id="432685at2759"/>
<gene>
    <name evidence="5" type="ORF">RFI_15275</name>
</gene>
<dbReference type="Gene3D" id="3.40.50.80">
    <property type="entry name" value="Nucleotide-binding domain of ferredoxin-NADP reductase (FNR) module"/>
    <property type="match status" value="1"/>
</dbReference>
<protein>
    <submittedName>
        <fullName evidence="5">Uncharacterized protein</fullName>
    </submittedName>
</protein>
<dbReference type="InterPro" id="IPR039261">
    <property type="entry name" value="FNR_nucleotide-bd"/>
</dbReference>
<comment type="caution">
    <text evidence="5">The sequence shown here is derived from an EMBL/GenBank/DDBJ whole genome shotgun (WGS) entry which is preliminary data.</text>
</comment>
<dbReference type="GO" id="GO:0004128">
    <property type="term" value="F:cytochrome-b5 reductase activity, acting on NAD(P)H"/>
    <property type="evidence" value="ECO:0007669"/>
    <property type="project" value="TreeGrafter"/>
</dbReference>
<dbReference type="Proteomes" id="UP000023152">
    <property type="component" value="Unassembled WGS sequence"/>
</dbReference>
<evidence type="ECO:0000313" key="5">
    <source>
        <dbReference type="EMBL" id="ETO21927.1"/>
    </source>
</evidence>
<name>X6N9G0_RETFI</name>
<keyword evidence="3" id="KW-0274">FAD</keyword>
<evidence type="ECO:0000256" key="2">
    <source>
        <dbReference type="ARBA" id="ARBA00022630"/>
    </source>
</evidence>
<organism evidence="5 6">
    <name type="scientific">Reticulomyxa filosa</name>
    <dbReference type="NCBI Taxonomy" id="46433"/>
    <lineage>
        <taxon>Eukaryota</taxon>
        <taxon>Sar</taxon>
        <taxon>Rhizaria</taxon>
        <taxon>Retaria</taxon>
        <taxon>Foraminifera</taxon>
        <taxon>Monothalamids</taxon>
        <taxon>Reticulomyxidae</taxon>
        <taxon>Reticulomyxa</taxon>
    </lineage>
</organism>
<keyword evidence="2" id="KW-0285">Flavoprotein</keyword>
<evidence type="ECO:0000256" key="3">
    <source>
        <dbReference type="ARBA" id="ARBA00022827"/>
    </source>
</evidence>
<sequence length="170" mass="19485">MIQILKEICNLVSFPQFENEEVYNIMQGIQEICLINCNKSERDIICMSDLQSVDSIFARYLNPLLSHEQWNHSNIKFKCSHVLENADKFNKLHVSNHKLLHVGRLHTDLLRATLPPPSDQVLILVSGSSDMLTHVCGNTSRRPEDQQKTQGDVEGILKELGYTSDMVYKF</sequence>
<keyword evidence="4" id="KW-0560">Oxidoreductase</keyword>
<dbReference type="PANTHER" id="PTHR19370:SF171">
    <property type="entry name" value="NADH-CYTOCHROME B5 REDUCTASE 2"/>
    <property type="match status" value="1"/>
</dbReference>
<keyword evidence="6" id="KW-1185">Reference proteome</keyword>
<reference evidence="5 6" key="1">
    <citation type="journal article" date="2013" name="Curr. Biol.">
        <title>The Genome of the Foraminiferan Reticulomyxa filosa.</title>
        <authorList>
            <person name="Glockner G."/>
            <person name="Hulsmann N."/>
            <person name="Schleicher M."/>
            <person name="Noegel A.A."/>
            <person name="Eichinger L."/>
            <person name="Gallinger C."/>
            <person name="Pawlowski J."/>
            <person name="Sierra R."/>
            <person name="Euteneuer U."/>
            <person name="Pillet L."/>
            <person name="Moustafa A."/>
            <person name="Platzer M."/>
            <person name="Groth M."/>
            <person name="Szafranski K."/>
            <person name="Schliwa M."/>
        </authorList>
    </citation>
    <scope>NUCLEOTIDE SEQUENCE [LARGE SCALE GENOMIC DNA]</scope>
</reference>
<evidence type="ECO:0000256" key="1">
    <source>
        <dbReference type="ARBA" id="ARBA00001974"/>
    </source>
</evidence>
<comment type="cofactor">
    <cofactor evidence="1">
        <name>FAD</name>
        <dbReference type="ChEBI" id="CHEBI:57692"/>
    </cofactor>
</comment>
<accession>X6N9G0</accession>
<dbReference type="InterPro" id="IPR001834">
    <property type="entry name" value="CBR-like"/>
</dbReference>
<dbReference type="EMBL" id="ASPP01011183">
    <property type="protein sequence ID" value="ETO21927.1"/>
    <property type="molecule type" value="Genomic_DNA"/>
</dbReference>
<proteinExistence type="predicted"/>
<evidence type="ECO:0000256" key="4">
    <source>
        <dbReference type="ARBA" id="ARBA00023002"/>
    </source>
</evidence>